<dbReference type="Proteomes" id="UP000053091">
    <property type="component" value="Unassembled WGS sequence"/>
</dbReference>
<proteinExistence type="predicted"/>
<evidence type="ECO:0000313" key="2">
    <source>
        <dbReference type="EMBL" id="GAP43224.1"/>
    </source>
</evidence>
<dbReference type="AlphaFoldDB" id="A0A0S7C2I7"/>
<dbReference type="InterPro" id="IPR012337">
    <property type="entry name" value="RNaseH-like_sf"/>
</dbReference>
<evidence type="ECO:0000313" key="3">
    <source>
        <dbReference type="Proteomes" id="UP000053091"/>
    </source>
</evidence>
<dbReference type="STRING" id="1678841.TBC1_111374"/>
<sequence>MLPNKSTTIVSEVKDFFTSSEKAIYTVLTILSSLTLSEKHLGLASKCNNKHKNINKLLLVVMFPFFEVKDAWNYGQSSLYPAFRCGKDVFYRLLNDYNIPWRKISYKLTMQLIGKTIDKNNESSGELPSCLIVDDTDLPKTGRRMELIGKVFSHVTQKSVLAFKGLFLGYHDGKSFFAMDFSLHGEEGKNKKKPYGLSTKQMKARYSKRRDKSSPGSIRKQEYFTTKIDNMIEMVRTAIGQGLRFDYMLVDSWFTCYALVKFVSSRRFGCHLLGMAKMGKTRYLFNGKKLTSKEIIDCLRKQKKLKRSKQLKCYYSEALVDFNGIQVKLFFCKTSRKGKWNVLLTTNQELGFEQAYKIYAIRWSIEVFFKESKQYLGLGKCQSQDFDAQIASTTICMLQYNLLSVAKQFTDYESLGEMFRSTNAETIQLTLAERLWQLIVDVLADLAELIEIDTDLLMEKLISDNQRITKLTNYKALLQAG</sequence>
<protein>
    <submittedName>
        <fullName evidence="2">Protein containing transposase DDE domain</fullName>
    </submittedName>
</protein>
<dbReference type="OrthoDB" id="29496at2"/>
<evidence type="ECO:0000259" key="1">
    <source>
        <dbReference type="Pfam" id="PF13546"/>
    </source>
</evidence>
<dbReference type="SUPFAM" id="SSF53098">
    <property type="entry name" value="Ribonuclease H-like"/>
    <property type="match status" value="1"/>
</dbReference>
<dbReference type="InterPro" id="IPR038721">
    <property type="entry name" value="IS701-like_DDE_dom"/>
</dbReference>
<dbReference type="PATRIC" id="fig|1678841.3.peg.1546"/>
<reference evidence="2" key="1">
    <citation type="journal article" date="2015" name="Genome Announc.">
        <title>Draft Genome Sequence of Bacteroidales Strain TBC1, a Novel Isolate from a Methanogenic Wastewater Treatment System.</title>
        <authorList>
            <person name="Tourlousse D.M."/>
            <person name="Matsuura N."/>
            <person name="Sun L."/>
            <person name="Toyonaga M."/>
            <person name="Kuroda K."/>
            <person name="Ohashi A."/>
            <person name="Cruz R."/>
            <person name="Yamaguchi T."/>
            <person name="Sekiguchi Y."/>
        </authorList>
    </citation>
    <scope>NUCLEOTIDE SEQUENCE [LARGE SCALE GENOMIC DNA]</scope>
    <source>
        <strain evidence="2">TBC1</strain>
    </source>
</reference>
<dbReference type="EMBL" id="DF968182">
    <property type="protein sequence ID" value="GAP43224.1"/>
    <property type="molecule type" value="Genomic_DNA"/>
</dbReference>
<dbReference type="Pfam" id="PF13546">
    <property type="entry name" value="DDE_5"/>
    <property type="match status" value="1"/>
</dbReference>
<keyword evidence="3" id="KW-1185">Reference proteome</keyword>
<dbReference type="RefSeq" id="WP_062040070.1">
    <property type="nucleotide sequence ID" value="NZ_DF968182.1"/>
</dbReference>
<feature type="domain" description="Transposase IS701-like DDE" evidence="1">
    <location>
        <begin position="86"/>
        <end position="266"/>
    </location>
</feature>
<name>A0A0S7C2I7_9BACT</name>
<accession>A0A0S7C2I7</accession>
<organism evidence="2">
    <name type="scientific">Lentimicrobium saccharophilum</name>
    <dbReference type="NCBI Taxonomy" id="1678841"/>
    <lineage>
        <taxon>Bacteria</taxon>
        <taxon>Pseudomonadati</taxon>
        <taxon>Bacteroidota</taxon>
        <taxon>Bacteroidia</taxon>
        <taxon>Bacteroidales</taxon>
        <taxon>Lentimicrobiaceae</taxon>
        <taxon>Lentimicrobium</taxon>
    </lineage>
</organism>
<gene>
    <name evidence="2" type="ORF">TBC1_111374</name>
</gene>